<keyword evidence="6" id="KW-1185">Reference proteome</keyword>
<accession>A0A5N3PAZ0</accession>
<dbReference type="SUPFAM" id="SSF53335">
    <property type="entry name" value="S-adenosyl-L-methionine-dependent methyltransferases"/>
    <property type="match status" value="1"/>
</dbReference>
<keyword evidence="1 5" id="KW-0489">Methyltransferase</keyword>
<sequence length="270" mass="30013">MTDPADDRLYRDPALAQFYDVANQWGVDFDYCVSLASDAISVLDLGCGTGQLASALARNQKVTGVDPAAAMLDIARRRPGGDKVAWVQADTRSVRLGERFDLIVLTGHVFQVFLSDEEQKAVLATISAHLNPDGRFIFDSRNPRLRTWEGRNRHNSLHRLEDPQLGTIEAWNEPSYDETNNVLTYENGYTVLGSGQTVSATAQIRYTFQEELAAMIEAAGLVVERWLGDWEGNPYRPEAREIIPVGRLAYTPSSKFCETDSRSGPIKVVC</sequence>
<protein>
    <submittedName>
        <fullName evidence="5">Class I SAM-dependent methyltransferase</fullName>
    </submittedName>
</protein>
<dbReference type="RefSeq" id="WP_150944794.1">
    <property type="nucleotide sequence ID" value="NZ_VCMV01000015.1"/>
</dbReference>
<keyword evidence="2 5" id="KW-0808">Transferase</keyword>
<dbReference type="AlphaFoldDB" id="A0A5N3PAZ0"/>
<dbReference type="GO" id="GO:0032259">
    <property type="term" value="P:methylation"/>
    <property type="evidence" value="ECO:0007669"/>
    <property type="project" value="UniProtKB-KW"/>
</dbReference>
<evidence type="ECO:0000256" key="2">
    <source>
        <dbReference type="ARBA" id="ARBA00022679"/>
    </source>
</evidence>
<dbReference type="Gene3D" id="2.20.130.10">
    <property type="entry name" value="CAC2371-like domains"/>
    <property type="match status" value="1"/>
</dbReference>
<reference evidence="5 6" key="1">
    <citation type="journal article" date="2019" name="Microorganisms">
        <title>Genome Insights into the Novel Species Microvirga brassicacearum, a Rapeseed Endophyte with Biotechnological Potential.</title>
        <authorList>
            <person name="Jimenez-Gomez A."/>
            <person name="Saati-Santamaria Z."/>
            <person name="Igual J.M."/>
            <person name="Rivas R."/>
            <person name="Mateos P.F."/>
            <person name="Garcia-Fraile P."/>
        </authorList>
    </citation>
    <scope>NUCLEOTIDE SEQUENCE [LARGE SCALE GENOMIC DNA]</scope>
    <source>
        <strain evidence="5 6">CDVBN77</strain>
    </source>
</reference>
<comment type="caution">
    <text evidence="5">The sequence shown here is derived from an EMBL/GenBank/DDBJ whole genome shotgun (WGS) entry which is preliminary data.</text>
</comment>
<evidence type="ECO:0000256" key="3">
    <source>
        <dbReference type="ARBA" id="ARBA00022691"/>
    </source>
</evidence>
<dbReference type="CDD" id="cd02440">
    <property type="entry name" value="AdoMet_MTases"/>
    <property type="match status" value="1"/>
</dbReference>
<dbReference type="InterPro" id="IPR029063">
    <property type="entry name" value="SAM-dependent_MTases_sf"/>
</dbReference>
<dbReference type="EMBL" id="VCMV01000015">
    <property type="protein sequence ID" value="KAB0266863.1"/>
    <property type="molecule type" value="Genomic_DNA"/>
</dbReference>
<evidence type="ECO:0000256" key="1">
    <source>
        <dbReference type="ARBA" id="ARBA00022603"/>
    </source>
</evidence>
<dbReference type="InterPro" id="IPR041698">
    <property type="entry name" value="Methyltransf_25"/>
</dbReference>
<name>A0A5N3PAZ0_9HYPH</name>
<dbReference type="GO" id="GO:0008168">
    <property type="term" value="F:methyltransferase activity"/>
    <property type="evidence" value="ECO:0007669"/>
    <property type="project" value="UniProtKB-KW"/>
</dbReference>
<dbReference type="PANTHER" id="PTHR43464">
    <property type="entry name" value="METHYLTRANSFERASE"/>
    <property type="match status" value="1"/>
</dbReference>
<dbReference type="Pfam" id="PF13649">
    <property type="entry name" value="Methyltransf_25"/>
    <property type="match status" value="1"/>
</dbReference>
<evidence type="ECO:0000259" key="4">
    <source>
        <dbReference type="Pfam" id="PF13649"/>
    </source>
</evidence>
<gene>
    <name evidence="5" type="ORF">FEZ63_12310</name>
</gene>
<feature type="domain" description="Methyltransferase" evidence="4">
    <location>
        <begin position="42"/>
        <end position="134"/>
    </location>
</feature>
<evidence type="ECO:0000313" key="6">
    <source>
        <dbReference type="Proteomes" id="UP000325684"/>
    </source>
</evidence>
<proteinExistence type="predicted"/>
<dbReference type="Proteomes" id="UP000325684">
    <property type="component" value="Unassembled WGS sequence"/>
</dbReference>
<dbReference type="OrthoDB" id="1853779at2"/>
<organism evidence="5 6">
    <name type="scientific">Microvirga brassicacearum</name>
    <dbReference type="NCBI Taxonomy" id="2580413"/>
    <lineage>
        <taxon>Bacteria</taxon>
        <taxon>Pseudomonadati</taxon>
        <taxon>Pseudomonadota</taxon>
        <taxon>Alphaproteobacteria</taxon>
        <taxon>Hyphomicrobiales</taxon>
        <taxon>Methylobacteriaceae</taxon>
        <taxon>Microvirga</taxon>
    </lineage>
</organism>
<dbReference type="PANTHER" id="PTHR43464:SF19">
    <property type="entry name" value="UBIQUINONE BIOSYNTHESIS O-METHYLTRANSFERASE, MITOCHONDRIAL"/>
    <property type="match status" value="1"/>
</dbReference>
<dbReference type="Gene3D" id="3.40.50.150">
    <property type="entry name" value="Vaccinia Virus protein VP39"/>
    <property type="match status" value="1"/>
</dbReference>
<keyword evidence="3" id="KW-0949">S-adenosyl-L-methionine</keyword>
<evidence type="ECO:0000313" key="5">
    <source>
        <dbReference type="EMBL" id="KAB0266863.1"/>
    </source>
</evidence>